<keyword evidence="4" id="KW-0804">Transcription</keyword>
<feature type="domain" description="HTH lysR-type" evidence="6">
    <location>
        <begin position="7"/>
        <end position="64"/>
    </location>
</feature>
<evidence type="ECO:0000256" key="3">
    <source>
        <dbReference type="ARBA" id="ARBA00023125"/>
    </source>
</evidence>
<sequence>MVELRRVDLNLLVVLDVLLAECNVTNAARRLNMSQPATSTALARLRKQLDDPLLVKSGRGLRPTPRAQALVEPLRSVLTTVERSILTAPDFDPASDTRAFTLLAGDYAEIAMLRALMKRSWFNSAHVRFDMVPRSVHGLQAFHRHEIDLAVLPEQLLGASGFEQCRRRLVLADRFVGAVWSGHPYAGSALTPEVLARYPMLSYVPFDEDTGLGRVLARAGIVTRVRATSSNVALMPYALEKTHMVALIPKRMAERLTDSACLRVLEPTFELPPVREYAVWHEDKEADPAHAWLRGQLATGVTGPVDETPDARPERDGSESVSEQPTAPVPLIRTS</sequence>
<reference evidence="7 8" key="1">
    <citation type="submission" date="2023-08" db="EMBL/GenBank/DDBJ databases">
        <authorList>
            <person name="Girao M."/>
            <person name="Carvalho M.F."/>
        </authorList>
    </citation>
    <scope>NUCLEOTIDE SEQUENCE [LARGE SCALE GENOMIC DNA]</scope>
    <source>
        <strain evidence="7 8">CC-R104</strain>
    </source>
</reference>
<dbReference type="InterPro" id="IPR005119">
    <property type="entry name" value="LysR_subst-bd"/>
</dbReference>
<dbReference type="SUPFAM" id="SSF53850">
    <property type="entry name" value="Periplasmic binding protein-like II"/>
    <property type="match status" value="1"/>
</dbReference>
<evidence type="ECO:0000259" key="6">
    <source>
        <dbReference type="PROSITE" id="PS50931"/>
    </source>
</evidence>
<evidence type="ECO:0000256" key="2">
    <source>
        <dbReference type="ARBA" id="ARBA00023015"/>
    </source>
</evidence>
<dbReference type="Gene3D" id="3.40.190.10">
    <property type="entry name" value="Periplasmic binding protein-like II"/>
    <property type="match status" value="2"/>
</dbReference>
<keyword evidence="8" id="KW-1185">Reference proteome</keyword>
<evidence type="ECO:0000313" key="7">
    <source>
        <dbReference type="EMBL" id="MEE2032018.1"/>
    </source>
</evidence>
<comment type="caution">
    <text evidence="7">The sequence shown here is derived from an EMBL/GenBank/DDBJ whole genome shotgun (WGS) entry which is preliminary data.</text>
</comment>
<feature type="compositionally biased region" description="Basic and acidic residues" evidence="5">
    <location>
        <begin position="309"/>
        <end position="318"/>
    </location>
</feature>
<evidence type="ECO:0000256" key="1">
    <source>
        <dbReference type="ARBA" id="ARBA00009437"/>
    </source>
</evidence>
<evidence type="ECO:0000256" key="4">
    <source>
        <dbReference type="ARBA" id="ARBA00023163"/>
    </source>
</evidence>
<accession>A0ABU7JPR1</accession>
<dbReference type="InterPro" id="IPR037402">
    <property type="entry name" value="YidZ_PBP2"/>
</dbReference>
<proteinExistence type="inferred from homology"/>
<dbReference type="PANTHER" id="PTHR30118:SF15">
    <property type="entry name" value="TRANSCRIPTIONAL REGULATORY PROTEIN"/>
    <property type="match status" value="1"/>
</dbReference>
<dbReference type="PRINTS" id="PR00039">
    <property type="entry name" value="HTHLYSR"/>
</dbReference>
<dbReference type="Pfam" id="PF00126">
    <property type="entry name" value="HTH_1"/>
    <property type="match status" value="1"/>
</dbReference>
<evidence type="ECO:0000256" key="5">
    <source>
        <dbReference type="SAM" id="MobiDB-lite"/>
    </source>
</evidence>
<name>A0ABU7JPR1_9NOCA</name>
<dbReference type="Proteomes" id="UP001331936">
    <property type="component" value="Unassembled WGS sequence"/>
</dbReference>
<dbReference type="RefSeq" id="WP_330151450.1">
    <property type="nucleotide sequence ID" value="NZ_JAUZMZ010000030.1"/>
</dbReference>
<dbReference type="InterPro" id="IPR050389">
    <property type="entry name" value="LysR-type_TF"/>
</dbReference>
<dbReference type="Pfam" id="PF03466">
    <property type="entry name" value="LysR_substrate"/>
    <property type="match status" value="1"/>
</dbReference>
<dbReference type="CDD" id="cd08417">
    <property type="entry name" value="PBP2_Nitroaromatics_like"/>
    <property type="match status" value="1"/>
</dbReference>
<dbReference type="EMBL" id="JAUZMZ010000030">
    <property type="protein sequence ID" value="MEE2032018.1"/>
    <property type="molecule type" value="Genomic_DNA"/>
</dbReference>
<dbReference type="InterPro" id="IPR000847">
    <property type="entry name" value="LysR_HTH_N"/>
</dbReference>
<dbReference type="PANTHER" id="PTHR30118">
    <property type="entry name" value="HTH-TYPE TRANSCRIPTIONAL REGULATOR LEUO-RELATED"/>
    <property type="match status" value="1"/>
</dbReference>
<keyword evidence="2" id="KW-0805">Transcription regulation</keyword>
<keyword evidence="3" id="KW-0238">DNA-binding</keyword>
<gene>
    <name evidence="7" type="ORF">Q8814_07825</name>
</gene>
<dbReference type="PROSITE" id="PS50931">
    <property type="entry name" value="HTH_LYSR"/>
    <property type="match status" value="1"/>
</dbReference>
<dbReference type="Gene3D" id="1.10.10.10">
    <property type="entry name" value="Winged helix-like DNA-binding domain superfamily/Winged helix DNA-binding domain"/>
    <property type="match status" value="1"/>
</dbReference>
<dbReference type="SUPFAM" id="SSF46785">
    <property type="entry name" value="Winged helix' DNA-binding domain"/>
    <property type="match status" value="1"/>
</dbReference>
<comment type="similarity">
    <text evidence="1">Belongs to the LysR transcriptional regulatory family.</text>
</comment>
<evidence type="ECO:0000313" key="8">
    <source>
        <dbReference type="Proteomes" id="UP001331936"/>
    </source>
</evidence>
<organism evidence="7 8">
    <name type="scientific">Rhodococcus chondri</name>
    <dbReference type="NCBI Taxonomy" id="3065941"/>
    <lineage>
        <taxon>Bacteria</taxon>
        <taxon>Bacillati</taxon>
        <taxon>Actinomycetota</taxon>
        <taxon>Actinomycetes</taxon>
        <taxon>Mycobacteriales</taxon>
        <taxon>Nocardiaceae</taxon>
        <taxon>Rhodococcus</taxon>
    </lineage>
</organism>
<dbReference type="InterPro" id="IPR036388">
    <property type="entry name" value="WH-like_DNA-bd_sf"/>
</dbReference>
<protein>
    <submittedName>
        <fullName evidence="7">LysR family transcriptional regulator</fullName>
    </submittedName>
</protein>
<dbReference type="InterPro" id="IPR036390">
    <property type="entry name" value="WH_DNA-bd_sf"/>
</dbReference>
<feature type="region of interest" description="Disordered" evidence="5">
    <location>
        <begin position="298"/>
        <end position="335"/>
    </location>
</feature>